<keyword evidence="5 8" id="KW-1133">Transmembrane helix</keyword>
<dbReference type="EMBL" id="SGWW01000001">
    <property type="protein sequence ID" value="RZS59375.1"/>
    <property type="molecule type" value="Genomic_DNA"/>
</dbReference>
<dbReference type="SUPFAM" id="SSF50182">
    <property type="entry name" value="Sm-like ribonucleoproteins"/>
    <property type="match status" value="1"/>
</dbReference>
<feature type="transmembrane region" description="Helical" evidence="8">
    <location>
        <begin position="87"/>
        <end position="106"/>
    </location>
</feature>
<sequence length="336" mass="36516">MDGFSWAGLWESIVTFVQTNEAVFRIAGVIVGAVILRWVLLISIRRVVDRVVSGVKKAQAVEHTVELSASPLHAVRVVQRTRTMGSVLRNIVTWSIVAVAIVLILSELNFSVTALIASAGVLGAALGFGAQSLVKDMLNGLFMVFEDQLGVGDIVSLQSTQGPVDGVVESVGVRVTQVRDVGGTLWFVRNGEIVTVGNKSQGWARVIIDLPAPYTSDVEAVERTMLETAQRLADDPKWRRKVLEKPEIWGIESISAEALVIRLVMKVRGPEQFEIARELRLRLKLALDELGVALPALNRVVMDGLDRAGKATEQKPSTRGGAPKTKQLPVESEKDA</sequence>
<dbReference type="InterPro" id="IPR049142">
    <property type="entry name" value="MS_channel_1st"/>
</dbReference>
<evidence type="ECO:0000256" key="2">
    <source>
        <dbReference type="ARBA" id="ARBA00008017"/>
    </source>
</evidence>
<evidence type="ECO:0000256" key="1">
    <source>
        <dbReference type="ARBA" id="ARBA00004651"/>
    </source>
</evidence>
<comment type="similarity">
    <text evidence="2">Belongs to the MscS (TC 1.A.23) family.</text>
</comment>
<evidence type="ECO:0000259" key="9">
    <source>
        <dbReference type="Pfam" id="PF00924"/>
    </source>
</evidence>
<keyword evidence="4 8" id="KW-0812">Transmembrane</keyword>
<dbReference type="InterPro" id="IPR045276">
    <property type="entry name" value="YbiO_bact"/>
</dbReference>
<evidence type="ECO:0000259" key="10">
    <source>
        <dbReference type="Pfam" id="PF21088"/>
    </source>
</evidence>
<keyword evidence="3" id="KW-1003">Cell membrane</keyword>
<dbReference type="SUPFAM" id="SSF82689">
    <property type="entry name" value="Mechanosensitive channel protein MscS (YggB), C-terminal domain"/>
    <property type="match status" value="1"/>
</dbReference>
<dbReference type="Gene3D" id="2.30.30.60">
    <property type="match status" value="1"/>
</dbReference>
<feature type="domain" description="Mechanosensitive ion channel transmembrane helices 2/3" evidence="10">
    <location>
        <begin position="91"/>
        <end position="131"/>
    </location>
</feature>
<proteinExistence type="inferred from homology"/>
<feature type="domain" description="Mechanosensitive ion channel MscS" evidence="9">
    <location>
        <begin position="133"/>
        <end position="198"/>
    </location>
</feature>
<keyword evidence="6 8" id="KW-0472">Membrane</keyword>
<dbReference type="RefSeq" id="WP_130484466.1">
    <property type="nucleotide sequence ID" value="NZ_SGWW01000001.1"/>
</dbReference>
<dbReference type="Pfam" id="PF21088">
    <property type="entry name" value="MS_channel_1st"/>
    <property type="match status" value="1"/>
</dbReference>
<dbReference type="InterPro" id="IPR011066">
    <property type="entry name" value="MscS_channel_C_sf"/>
</dbReference>
<evidence type="ECO:0000256" key="3">
    <source>
        <dbReference type="ARBA" id="ARBA00022475"/>
    </source>
</evidence>
<dbReference type="SUPFAM" id="SSF82861">
    <property type="entry name" value="Mechanosensitive channel protein MscS (YggB), transmembrane region"/>
    <property type="match status" value="1"/>
</dbReference>
<name>A0A4Q7LWH2_9MICO</name>
<keyword evidence="12" id="KW-1185">Reference proteome</keyword>
<protein>
    <submittedName>
        <fullName evidence="11">Small conductance mechanosensitive channel</fullName>
    </submittedName>
</protein>
<comment type="subcellular location">
    <subcellularLocation>
        <location evidence="1">Cell membrane</location>
        <topology evidence="1">Multi-pass membrane protein</topology>
    </subcellularLocation>
</comment>
<evidence type="ECO:0000256" key="7">
    <source>
        <dbReference type="SAM" id="MobiDB-lite"/>
    </source>
</evidence>
<evidence type="ECO:0000313" key="11">
    <source>
        <dbReference type="EMBL" id="RZS59375.1"/>
    </source>
</evidence>
<organism evidence="11 12">
    <name type="scientific">Microcella putealis</name>
    <dbReference type="NCBI Taxonomy" id="337005"/>
    <lineage>
        <taxon>Bacteria</taxon>
        <taxon>Bacillati</taxon>
        <taxon>Actinomycetota</taxon>
        <taxon>Actinomycetes</taxon>
        <taxon>Micrococcales</taxon>
        <taxon>Microbacteriaceae</taxon>
        <taxon>Microcella</taxon>
    </lineage>
</organism>
<dbReference type="InterPro" id="IPR011014">
    <property type="entry name" value="MscS_channel_TM-2"/>
</dbReference>
<comment type="caution">
    <text evidence="11">The sequence shown here is derived from an EMBL/GenBank/DDBJ whole genome shotgun (WGS) entry which is preliminary data.</text>
</comment>
<evidence type="ECO:0000313" key="12">
    <source>
        <dbReference type="Proteomes" id="UP000293519"/>
    </source>
</evidence>
<evidence type="ECO:0000256" key="6">
    <source>
        <dbReference type="ARBA" id="ARBA00023136"/>
    </source>
</evidence>
<dbReference type="PANTHER" id="PTHR30460">
    <property type="entry name" value="MODERATE CONDUCTANCE MECHANOSENSITIVE CHANNEL YBIO"/>
    <property type="match status" value="1"/>
</dbReference>
<dbReference type="GO" id="GO:0008381">
    <property type="term" value="F:mechanosensitive monoatomic ion channel activity"/>
    <property type="evidence" value="ECO:0007669"/>
    <property type="project" value="InterPro"/>
</dbReference>
<evidence type="ECO:0000256" key="8">
    <source>
        <dbReference type="SAM" id="Phobius"/>
    </source>
</evidence>
<feature type="transmembrane region" description="Helical" evidence="8">
    <location>
        <begin position="112"/>
        <end position="134"/>
    </location>
</feature>
<evidence type="ECO:0000256" key="5">
    <source>
        <dbReference type="ARBA" id="ARBA00022989"/>
    </source>
</evidence>
<dbReference type="InterPro" id="IPR006685">
    <property type="entry name" value="MscS_channel_2nd"/>
</dbReference>
<evidence type="ECO:0000256" key="4">
    <source>
        <dbReference type="ARBA" id="ARBA00022692"/>
    </source>
</evidence>
<dbReference type="InterPro" id="IPR010920">
    <property type="entry name" value="LSM_dom_sf"/>
</dbReference>
<dbReference type="OrthoDB" id="4638917at2"/>
<dbReference type="Gene3D" id="3.30.70.100">
    <property type="match status" value="1"/>
</dbReference>
<dbReference type="AlphaFoldDB" id="A0A4Q7LWH2"/>
<dbReference type="Proteomes" id="UP000293519">
    <property type="component" value="Unassembled WGS sequence"/>
</dbReference>
<dbReference type="Pfam" id="PF00924">
    <property type="entry name" value="MS_channel_2nd"/>
    <property type="match status" value="1"/>
</dbReference>
<feature type="transmembrane region" description="Helical" evidence="8">
    <location>
        <begin position="22"/>
        <end position="40"/>
    </location>
</feature>
<dbReference type="InterPro" id="IPR023408">
    <property type="entry name" value="MscS_beta-dom_sf"/>
</dbReference>
<dbReference type="Gene3D" id="1.10.287.1260">
    <property type="match status" value="1"/>
</dbReference>
<reference evidence="11 12" key="1">
    <citation type="journal article" date="2015" name="Stand. Genomic Sci.">
        <title>Genomic Encyclopedia of Bacterial and Archaeal Type Strains, Phase III: the genomes of soil and plant-associated and newly described type strains.</title>
        <authorList>
            <person name="Whitman W.B."/>
            <person name="Woyke T."/>
            <person name="Klenk H.P."/>
            <person name="Zhou Y."/>
            <person name="Lilburn T.G."/>
            <person name="Beck B.J."/>
            <person name="De Vos P."/>
            <person name="Vandamme P."/>
            <person name="Eisen J.A."/>
            <person name="Garrity G."/>
            <person name="Hugenholtz P."/>
            <person name="Kyrpides N.C."/>
        </authorList>
    </citation>
    <scope>NUCLEOTIDE SEQUENCE [LARGE SCALE GENOMIC DNA]</scope>
    <source>
        <strain evidence="11 12">CV2</strain>
    </source>
</reference>
<dbReference type="GO" id="GO:0005886">
    <property type="term" value="C:plasma membrane"/>
    <property type="evidence" value="ECO:0007669"/>
    <property type="project" value="UniProtKB-SubCell"/>
</dbReference>
<dbReference type="PANTHER" id="PTHR30460:SF0">
    <property type="entry name" value="MODERATE CONDUCTANCE MECHANOSENSITIVE CHANNEL YBIO"/>
    <property type="match status" value="1"/>
</dbReference>
<feature type="region of interest" description="Disordered" evidence="7">
    <location>
        <begin position="308"/>
        <end position="336"/>
    </location>
</feature>
<gene>
    <name evidence="11" type="ORF">EV141_0598</name>
</gene>
<accession>A0A4Q7LWH2</accession>